<evidence type="ECO:0000256" key="2">
    <source>
        <dbReference type="SAM" id="MobiDB-lite"/>
    </source>
</evidence>
<feature type="coiled-coil region" evidence="1">
    <location>
        <begin position="969"/>
        <end position="996"/>
    </location>
</feature>
<keyword evidence="1" id="KW-0175">Coiled coil</keyword>
<dbReference type="EMBL" id="BQNB010010822">
    <property type="protein sequence ID" value="GJS82410.1"/>
    <property type="molecule type" value="Genomic_DNA"/>
</dbReference>
<comment type="caution">
    <text evidence="4">The sequence shown here is derived from an EMBL/GenBank/DDBJ whole genome shotgun (WGS) entry which is preliminary data.</text>
</comment>
<evidence type="ECO:0000313" key="5">
    <source>
        <dbReference type="Proteomes" id="UP001151760"/>
    </source>
</evidence>
<dbReference type="Pfam" id="PF03732">
    <property type="entry name" value="Retrotrans_gag"/>
    <property type="match status" value="1"/>
</dbReference>
<protein>
    <submittedName>
        <fullName evidence="4">Retrovirus-related pol polyprotein from transposon TNT 1-94</fullName>
    </submittedName>
</protein>
<organism evidence="4 5">
    <name type="scientific">Tanacetum coccineum</name>
    <dbReference type="NCBI Taxonomy" id="301880"/>
    <lineage>
        <taxon>Eukaryota</taxon>
        <taxon>Viridiplantae</taxon>
        <taxon>Streptophyta</taxon>
        <taxon>Embryophyta</taxon>
        <taxon>Tracheophyta</taxon>
        <taxon>Spermatophyta</taxon>
        <taxon>Magnoliopsida</taxon>
        <taxon>eudicotyledons</taxon>
        <taxon>Gunneridae</taxon>
        <taxon>Pentapetalae</taxon>
        <taxon>asterids</taxon>
        <taxon>campanulids</taxon>
        <taxon>Asterales</taxon>
        <taxon>Asteraceae</taxon>
        <taxon>Asteroideae</taxon>
        <taxon>Anthemideae</taxon>
        <taxon>Anthemidinae</taxon>
        <taxon>Tanacetum</taxon>
    </lineage>
</organism>
<dbReference type="PANTHER" id="PTHR33223">
    <property type="entry name" value="CCHC-TYPE DOMAIN-CONTAINING PROTEIN"/>
    <property type="match status" value="1"/>
</dbReference>
<evidence type="ECO:0000313" key="4">
    <source>
        <dbReference type="EMBL" id="GJS82410.1"/>
    </source>
</evidence>
<keyword evidence="5" id="KW-1185">Reference proteome</keyword>
<dbReference type="PANTHER" id="PTHR33223:SF11">
    <property type="entry name" value="ELEMENT PROTEIN, PUTATIVE-RELATED"/>
    <property type="match status" value="1"/>
</dbReference>
<dbReference type="InterPro" id="IPR005162">
    <property type="entry name" value="Retrotrans_gag_dom"/>
</dbReference>
<feature type="region of interest" description="Disordered" evidence="2">
    <location>
        <begin position="360"/>
        <end position="419"/>
    </location>
</feature>
<sequence>MFTSFQAKYWLILKQNHESPRKQQVAARDDKWVSFSERVKISSTNIRLETTVPQKEETFQVVIDLIKNSTCFKAFTISTDVPEIFMQQFWYSIKKLQGTDSYEFLLANKECNVNAKVFRTILDICPRVKGVEFIDVPYDDITLTFLIDLGYKGPLHKHTNMFVDHMHQPWRTLAAIINKCLSGKMASNDKLRKYRYDILWGMFKRENVDYPELIWEDIAYQIDHEKEKRSRRKNLPYPRFTKIIINHFLKQHKSLTNLNYQHYHTIKDDGIVSRLKFVRIGKDYQEYGLPIPETMLTEAIKQSESYQMFIKYSTESEPEPEPTKKKTSSKRRVKKKVTLSVDDISDDLEVALELAKSISQTEAEEAETARQVHATHARILTESVPESTKKSGGRSSKSVVIQDTPSAPKSEPVTSKTNLKGTCSSSIKLEYNFQECFNALTDKLDWNNPEGDRHPFDLSKPLPLQGPPGHQTVAADYFFNNELEYPKTSDPEVTYTTSITKTKAARESSTRVKVDFIVALRMFTRSLILKRRVEDLQLGVESYQKKLNITKPQKTFPEIEFKEPYTPSYDPPGIVYEDLNKQKRVLRADELYKFSDGTLKSVRDEIHHRVLDFRLDYNTEMPTRKWMAVDRKRSGLMIELIDKQLREREIIRNLERLVGARELEMDYKLMTQSIQIESHKSSTEHPIVNEFVIINIPEEDVEPQPNLPLQEIIILDPDDQPIWESTKTVAPTPKTAIVRPDVDNDFVINNTHMKMILKNKFDGYLRADPHDHIYEFLAICDMFKYGETHSEAVKLLIFPFSLCDKAKTWFNELNEESITLWEQIRRAFINRFFPPSLFNRLLLEIRNFSQLVCESLIDAWLRLKSMFRKCHGHGLTKGSIIKIFYHGLDESTQAIMDITAGGIFLYKSPNQAFQFLKDKVLFELDWSNKLQMKPTQKSIAFVNGSNSNTDNSRLMKKLAALTIKIDSQFQSLKEEMHEMRKNYNDLKDNHASKNNMNDDTPMCERHEANYIQSEGYQNRNSHDSYCHQSHYEQSQPKNDSEKSLT</sequence>
<feature type="region of interest" description="Disordered" evidence="2">
    <location>
        <begin position="1015"/>
        <end position="1045"/>
    </location>
</feature>
<name>A0ABQ4YXD4_9ASTR</name>
<evidence type="ECO:0000259" key="3">
    <source>
        <dbReference type="Pfam" id="PF03732"/>
    </source>
</evidence>
<dbReference type="Proteomes" id="UP001151760">
    <property type="component" value="Unassembled WGS sequence"/>
</dbReference>
<accession>A0ABQ4YXD4</accession>
<feature type="region of interest" description="Disordered" evidence="2">
    <location>
        <begin position="312"/>
        <end position="336"/>
    </location>
</feature>
<evidence type="ECO:0000256" key="1">
    <source>
        <dbReference type="SAM" id="Coils"/>
    </source>
</evidence>
<feature type="domain" description="Retrotransposon gag" evidence="3">
    <location>
        <begin position="797"/>
        <end position="890"/>
    </location>
</feature>
<gene>
    <name evidence="4" type="ORF">Tco_0748951</name>
</gene>
<reference evidence="4" key="2">
    <citation type="submission" date="2022-01" db="EMBL/GenBank/DDBJ databases">
        <authorList>
            <person name="Yamashiro T."/>
            <person name="Shiraishi A."/>
            <person name="Satake H."/>
            <person name="Nakayama K."/>
        </authorList>
    </citation>
    <scope>NUCLEOTIDE SEQUENCE</scope>
</reference>
<feature type="compositionally biased region" description="Polar residues" evidence="2">
    <location>
        <begin position="399"/>
        <end position="419"/>
    </location>
</feature>
<reference evidence="4" key="1">
    <citation type="journal article" date="2022" name="Int. J. Mol. Sci.">
        <title>Draft Genome of Tanacetum Coccineum: Genomic Comparison of Closely Related Tanacetum-Family Plants.</title>
        <authorList>
            <person name="Yamashiro T."/>
            <person name="Shiraishi A."/>
            <person name="Nakayama K."/>
            <person name="Satake H."/>
        </authorList>
    </citation>
    <scope>NUCLEOTIDE SEQUENCE</scope>
</reference>
<feature type="compositionally biased region" description="Basic residues" evidence="2">
    <location>
        <begin position="325"/>
        <end position="336"/>
    </location>
</feature>
<proteinExistence type="predicted"/>